<sequence length="52" mass="5975">MDLNKYDHVLFAIHRKAAYKLVVRTRIHSRMFPTGMIKLVGDGLSQSMSLID</sequence>
<gene>
    <name evidence="1" type="ORF">PQG83_05900</name>
</gene>
<dbReference type="Proteomes" id="UP001302494">
    <property type="component" value="Chromosome"/>
</dbReference>
<name>A0AA96K1N9_9BACT</name>
<organism evidence="1 2">
    <name type="scientific">Candidatus Nitrospira neomarina</name>
    <dbReference type="NCBI Taxonomy" id="3020899"/>
    <lineage>
        <taxon>Bacteria</taxon>
        <taxon>Pseudomonadati</taxon>
        <taxon>Nitrospirota</taxon>
        <taxon>Nitrospiria</taxon>
        <taxon>Nitrospirales</taxon>
        <taxon>Nitrospiraceae</taxon>
        <taxon>Nitrospira</taxon>
    </lineage>
</organism>
<reference evidence="1 2" key="1">
    <citation type="submission" date="2023-01" db="EMBL/GenBank/DDBJ databases">
        <title>Cultivation and genomic characterization of new, ubiquitous marine nitrite-oxidizing bacteria from the Nitrospirales.</title>
        <authorList>
            <person name="Mueller A.J."/>
            <person name="Daebeler A."/>
            <person name="Herbold C.W."/>
            <person name="Kirkegaard R.H."/>
            <person name="Daims H."/>
        </authorList>
    </citation>
    <scope>NUCLEOTIDE SEQUENCE [LARGE SCALE GENOMIC DNA]</scope>
    <source>
        <strain evidence="1 2">DK</strain>
    </source>
</reference>
<keyword evidence="2" id="KW-1185">Reference proteome</keyword>
<dbReference type="AlphaFoldDB" id="A0AA96K1N9"/>
<evidence type="ECO:0000313" key="2">
    <source>
        <dbReference type="Proteomes" id="UP001302494"/>
    </source>
</evidence>
<dbReference type="EMBL" id="CP116968">
    <property type="protein sequence ID" value="WNM63286.1"/>
    <property type="molecule type" value="Genomic_DNA"/>
</dbReference>
<proteinExistence type="predicted"/>
<dbReference type="RefSeq" id="WP_312747772.1">
    <property type="nucleotide sequence ID" value="NZ_CP116968.1"/>
</dbReference>
<protein>
    <submittedName>
        <fullName evidence="1">Uncharacterized protein</fullName>
    </submittedName>
</protein>
<dbReference type="KEGG" id="nneo:PQG83_05900"/>
<evidence type="ECO:0000313" key="1">
    <source>
        <dbReference type="EMBL" id="WNM63286.1"/>
    </source>
</evidence>
<accession>A0AA96K1N9</accession>